<dbReference type="PANTHER" id="PTHR30558:SF3">
    <property type="entry name" value="BIOPOLYMER TRANSPORT PROTEIN EXBD-RELATED"/>
    <property type="match status" value="1"/>
</dbReference>
<sequence>MNLRPRRRDEPEINLTPLIDVVFLMLIFFMVSTTFIKEANLQVSLPQASVQPVVRPHEPIEVTVNQQGRYFLDDQPLPDNREETLRRVLAQRLSGSDPRMTQLVIRADGRTEHLHIVTALDAASRAGIQRVAIATIPPGR</sequence>
<evidence type="ECO:0000256" key="4">
    <source>
        <dbReference type="ARBA" id="ARBA00022692"/>
    </source>
</evidence>
<evidence type="ECO:0000256" key="5">
    <source>
        <dbReference type="ARBA" id="ARBA00022989"/>
    </source>
</evidence>
<evidence type="ECO:0000313" key="10">
    <source>
        <dbReference type="Proteomes" id="UP000003374"/>
    </source>
</evidence>
<dbReference type="GO" id="GO:0022857">
    <property type="term" value="F:transmembrane transporter activity"/>
    <property type="evidence" value="ECO:0007669"/>
    <property type="project" value="InterPro"/>
</dbReference>
<keyword evidence="4 7" id="KW-0812">Transmembrane</keyword>
<keyword evidence="10" id="KW-1185">Reference proteome</keyword>
<dbReference type="EMBL" id="AAOF01000001">
    <property type="protein sequence ID" value="EAR23545.1"/>
    <property type="molecule type" value="Genomic_DNA"/>
</dbReference>
<evidence type="ECO:0000313" key="9">
    <source>
        <dbReference type="EMBL" id="EAR23545.1"/>
    </source>
</evidence>
<name>A4BMK7_9GAMM</name>
<organism evidence="9 10">
    <name type="scientific">Nitrococcus mobilis Nb-231</name>
    <dbReference type="NCBI Taxonomy" id="314278"/>
    <lineage>
        <taxon>Bacteria</taxon>
        <taxon>Pseudomonadati</taxon>
        <taxon>Pseudomonadota</taxon>
        <taxon>Gammaproteobacteria</taxon>
        <taxon>Chromatiales</taxon>
        <taxon>Ectothiorhodospiraceae</taxon>
        <taxon>Nitrococcus</taxon>
    </lineage>
</organism>
<dbReference type="HOGENOM" id="CLU_085305_3_3_6"/>
<dbReference type="OrthoDB" id="9793581at2"/>
<evidence type="ECO:0000256" key="6">
    <source>
        <dbReference type="ARBA" id="ARBA00023136"/>
    </source>
</evidence>
<dbReference type="GO" id="GO:0005886">
    <property type="term" value="C:plasma membrane"/>
    <property type="evidence" value="ECO:0007669"/>
    <property type="project" value="UniProtKB-SubCell"/>
</dbReference>
<dbReference type="eggNOG" id="COG0848">
    <property type="taxonomic scope" value="Bacteria"/>
</dbReference>
<dbReference type="GO" id="GO:0015031">
    <property type="term" value="P:protein transport"/>
    <property type="evidence" value="ECO:0007669"/>
    <property type="project" value="UniProtKB-KW"/>
</dbReference>
<comment type="similarity">
    <text evidence="2 7">Belongs to the ExbD/TolR family.</text>
</comment>
<comment type="subcellular location">
    <subcellularLocation>
        <location evidence="1">Cell membrane</location>
        <topology evidence="1">Single-pass membrane protein</topology>
    </subcellularLocation>
    <subcellularLocation>
        <location evidence="7">Cell membrane</location>
        <topology evidence="7">Single-pass type II membrane protein</topology>
    </subcellularLocation>
</comment>
<dbReference type="Pfam" id="PF02472">
    <property type="entry name" value="ExbD"/>
    <property type="match status" value="1"/>
</dbReference>
<dbReference type="AlphaFoldDB" id="A4BMK7"/>
<evidence type="ECO:0000256" key="3">
    <source>
        <dbReference type="ARBA" id="ARBA00022475"/>
    </source>
</evidence>
<gene>
    <name evidence="9" type="ORF">NB231_17033</name>
</gene>
<evidence type="ECO:0000256" key="2">
    <source>
        <dbReference type="ARBA" id="ARBA00005811"/>
    </source>
</evidence>
<reference evidence="9 10" key="1">
    <citation type="submission" date="2006-02" db="EMBL/GenBank/DDBJ databases">
        <authorList>
            <person name="Waterbury J."/>
            <person name="Ferriera S."/>
            <person name="Johnson J."/>
            <person name="Kravitz S."/>
            <person name="Halpern A."/>
            <person name="Remington K."/>
            <person name="Beeson K."/>
            <person name="Tran B."/>
            <person name="Rogers Y.-H."/>
            <person name="Friedman R."/>
            <person name="Venter J.C."/>
        </authorList>
    </citation>
    <scope>NUCLEOTIDE SEQUENCE [LARGE SCALE GENOMIC DNA]</scope>
    <source>
        <strain evidence="9 10">Nb-231</strain>
    </source>
</reference>
<evidence type="ECO:0000256" key="7">
    <source>
        <dbReference type="RuleBase" id="RU003879"/>
    </source>
</evidence>
<keyword evidence="3" id="KW-1003">Cell membrane</keyword>
<dbReference type="PANTHER" id="PTHR30558">
    <property type="entry name" value="EXBD MEMBRANE COMPONENT OF PMF-DRIVEN MACROMOLECULE IMPORT SYSTEM"/>
    <property type="match status" value="1"/>
</dbReference>
<keyword evidence="6 8" id="KW-0472">Membrane</keyword>
<dbReference type="InterPro" id="IPR003400">
    <property type="entry name" value="ExbD"/>
</dbReference>
<feature type="transmembrane region" description="Helical" evidence="8">
    <location>
        <begin position="12"/>
        <end position="36"/>
    </location>
</feature>
<keyword evidence="7" id="KW-0653">Protein transport</keyword>
<evidence type="ECO:0000256" key="1">
    <source>
        <dbReference type="ARBA" id="ARBA00004162"/>
    </source>
</evidence>
<accession>A4BMK7</accession>
<dbReference type="STRING" id="314278.NB231_17033"/>
<comment type="caution">
    <text evidence="9">The sequence shown here is derived from an EMBL/GenBank/DDBJ whole genome shotgun (WGS) entry which is preliminary data.</text>
</comment>
<protein>
    <submittedName>
        <fullName evidence="9">Biopolymer transport protein ExbD/TolR</fullName>
    </submittedName>
</protein>
<dbReference type="Proteomes" id="UP000003374">
    <property type="component" value="Unassembled WGS sequence"/>
</dbReference>
<proteinExistence type="inferred from homology"/>
<keyword evidence="5 8" id="KW-1133">Transmembrane helix</keyword>
<dbReference type="Gene3D" id="3.30.420.270">
    <property type="match status" value="1"/>
</dbReference>
<keyword evidence="7" id="KW-0813">Transport</keyword>
<dbReference type="RefSeq" id="WP_005004991.1">
    <property type="nucleotide sequence ID" value="NZ_CH672427.1"/>
</dbReference>
<evidence type="ECO:0000256" key="8">
    <source>
        <dbReference type="SAM" id="Phobius"/>
    </source>
</evidence>